<dbReference type="Proteomes" id="UP000515493">
    <property type="component" value="Chromosome"/>
</dbReference>
<reference evidence="7 8" key="1">
    <citation type="submission" date="2020-07" db="EMBL/GenBank/DDBJ databases">
        <authorList>
            <person name="Teixeira M."/>
        </authorList>
    </citation>
    <scope>NUCLEOTIDE SEQUENCE [LARGE SCALE GENOMIC DNA]</scope>
    <source>
        <strain evidence="7">1</strain>
        <strain evidence="6">Xanthomonas sp. CPBF 367</strain>
    </source>
</reference>
<sequence length="224" mass="25360">MAPLFSVGQMTGPGERAAGSTRMSNTGYDNAIVPQASASVEAHAPLMSELLAYIEQHIGEAELGTESLQQAFAVSRASLYRLFQSRGGVARHIRERRLCTAHRYLQAYPECSLTWLLYEVGFASERQFQRCFQQRFGMPPVQWRRQCRAAQPTHAPRRGHAMPLWRFMRELSPQPLREDAPVRTGMPPMRSAALLDRDLLHPEALRRLAHATRLAAARPEPMER</sequence>
<organism evidence="7 8">
    <name type="scientific">Xanthomonas euroxanthea</name>
    <dbReference type="NCBI Taxonomy" id="2259622"/>
    <lineage>
        <taxon>Bacteria</taxon>
        <taxon>Pseudomonadati</taxon>
        <taxon>Pseudomonadota</taxon>
        <taxon>Gammaproteobacteria</taxon>
        <taxon>Lysobacterales</taxon>
        <taxon>Lysobacteraceae</taxon>
        <taxon>Xanthomonas</taxon>
    </lineage>
</organism>
<evidence type="ECO:0000256" key="2">
    <source>
        <dbReference type="ARBA" id="ARBA00023125"/>
    </source>
</evidence>
<dbReference type="PROSITE" id="PS01124">
    <property type="entry name" value="HTH_ARAC_FAMILY_2"/>
    <property type="match status" value="1"/>
</dbReference>
<evidence type="ECO:0000259" key="5">
    <source>
        <dbReference type="PROSITE" id="PS01124"/>
    </source>
</evidence>
<dbReference type="InterPro" id="IPR018062">
    <property type="entry name" value="HTH_AraC-typ_CS"/>
</dbReference>
<dbReference type="Gene3D" id="1.10.10.60">
    <property type="entry name" value="Homeodomain-like"/>
    <property type="match status" value="1"/>
</dbReference>
<protein>
    <submittedName>
        <fullName evidence="7">Helix-turn-helix domain-containing protein</fullName>
    </submittedName>
</protein>
<dbReference type="PANTHER" id="PTHR47504:SF5">
    <property type="entry name" value="RIGHT ORIGIN-BINDING PROTEIN"/>
    <property type="match status" value="1"/>
</dbReference>
<dbReference type="AlphaFoldDB" id="A0A8E4EWY8"/>
<proteinExistence type="predicted"/>
<evidence type="ECO:0000313" key="8">
    <source>
        <dbReference type="Proteomes" id="UP000515493"/>
    </source>
</evidence>
<accession>A0A8E4EWY8</accession>
<dbReference type="InterPro" id="IPR018060">
    <property type="entry name" value="HTH_AraC"/>
</dbReference>
<keyword evidence="3" id="KW-0804">Transcription</keyword>
<feature type="region of interest" description="Disordered" evidence="4">
    <location>
        <begin position="1"/>
        <end position="23"/>
    </location>
</feature>
<dbReference type="GO" id="GO:0003700">
    <property type="term" value="F:DNA-binding transcription factor activity"/>
    <property type="evidence" value="ECO:0007669"/>
    <property type="project" value="InterPro"/>
</dbReference>
<keyword evidence="2" id="KW-0238">DNA-binding</keyword>
<evidence type="ECO:0000256" key="1">
    <source>
        <dbReference type="ARBA" id="ARBA00023015"/>
    </source>
</evidence>
<evidence type="ECO:0000313" key="6">
    <source>
        <dbReference type="EMBL" id="CAD0342304.1"/>
    </source>
</evidence>
<dbReference type="EMBL" id="LR861803">
    <property type="protein sequence ID" value="CAD1797144.1"/>
    <property type="molecule type" value="Genomic_DNA"/>
</dbReference>
<dbReference type="GeneID" id="79391189"/>
<name>A0A8E4EWY8_9XANT</name>
<dbReference type="InterPro" id="IPR050959">
    <property type="entry name" value="MarA-like"/>
</dbReference>
<dbReference type="InterPro" id="IPR048210">
    <property type="entry name" value="TagK-like"/>
</dbReference>
<gene>
    <name evidence="7" type="ORF">XSP_003893</name>
</gene>
<dbReference type="NCBIfam" id="NF041533">
    <property type="entry name" value="trans_reg_TagK"/>
    <property type="match status" value="1"/>
</dbReference>
<dbReference type="GO" id="GO:0043565">
    <property type="term" value="F:sequence-specific DNA binding"/>
    <property type="evidence" value="ECO:0007669"/>
    <property type="project" value="InterPro"/>
</dbReference>
<evidence type="ECO:0000256" key="4">
    <source>
        <dbReference type="SAM" id="MobiDB-lite"/>
    </source>
</evidence>
<keyword evidence="1" id="KW-0805">Transcription regulation</keyword>
<dbReference type="RefSeq" id="WP_119131562.1">
    <property type="nucleotide sequence ID" value="NZ_LR861803.1"/>
</dbReference>
<dbReference type="SMART" id="SM00342">
    <property type="entry name" value="HTH_ARAC"/>
    <property type="match status" value="1"/>
</dbReference>
<dbReference type="InterPro" id="IPR009057">
    <property type="entry name" value="Homeodomain-like_sf"/>
</dbReference>
<dbReference type="Pfam" id="PF12833">
    <property type="entry name" value="HTH_18"/>
    <property type="match status" value="1"/>
</dbReference>
<evidence type="ECO:0000313" key="7">
    <source>
        <dbReference type="EMBL" id="CAD1797144.1"/>
    </source>
</evidence>
<evidence type="ECO:0000256" key="3">
    <source>
        <dbReference type="ARBA" id="ARBA00023163"/>
    </source>
</evidence>
<dbReference type="EMBL" id="LR824641">
    <property type="protein sequence ID" value="CAD0342304.1"/>
    <property type="molecule type" value="Genomic_DNA"/>
</dbReference>
<dbReference type="SUPFAM" id="SSF46689">
    <property type="entry name" value="Homeodomain-like"/>
    <property type="match status" value="1"/>
</dbReference>
<dbReference type="PANTHER" id="PTHR47504">
    <property type="entry name" value="RIGHT ORIGIN-BINDING PROTEIN"/>
    <property type="match status" value="1"/>
</dbReference>
<dbReference type="PROSITE" id="PS00041">
    <property type="entry name" value="HTH_ARAC_FAMILY_1"/>
    <property type="match status" value="1"/>
</dbReference>
<dbReference type="KEGG" id="xeu:XSP_003893"/>
<feature type="domain" description="HTH araC/xylS-type" evidence="5">
    <location>
        <begin position="48"/>
        <end position="146"/>
    </location>
</feature>